<dbReference type="InterPro" id="IPR036388">
    <property type="entry name" value="WH-like_DNA-bd_sf"/>
</dbReference>
<evidence type="ECO:0000313" key="8">
    <source>
        <dbReference type="EMBL" id="PFQ47869.1"/>
    </source>
</evidence>
<evidence type="ECO:0000256" key="2">
    <source>
        <dbReference type="ARBA" id="ARBA00023082"/>
    </source>
</evidence>
<dbReference type="Gene3D" id="1.10.601.10">
    <property type="entry name" value="RNA Polymerase Primary Sigma Factor"/>
    <property type="match status" value="1"/>
</dbReference>
<organism evidence="8 9">
    <name type="scientific">Bacillus cereus</name>
    <dbReference type="NCBI Taxonomy" id="1396"/>
    <lineage>
        <taxon>Bacteria</taxon>
        <taxon>Bacillati</taxon>
        <taxon>Bacillota</taxon>
        <taxon>Bacilli</taxon>
        <taxon>Bacillales</taxon>
        <taxon>Bacillaceae</taxon>
        <taxon>Bacillus</taxon>
        <taxon>Bacillus cereus group</taxon>
    </lineage>
</organism>
<keyword evidence="1 5" id="KW-0805">Transcription regulation</keyword>
<comment type="similarity">
    <text evidence="5">Belongs to the sigma-70 factor family.</text>
</comment>
<evidence type="ECO:0000259" key="7">
    <source>
        <dbReference type="PROSITE" id="PS00716"/>
    </source>
</evidence>
<dbReference type="CDD" id="cd06171">
    <property type="entry name" value="Sigma70_r4"/>
    <property type="match status" value="1"/>
</dbReference>
<comment type="function">
    <text evidence="5">Sigma factors are initiation factors that promote the attachment of RNA polymerase to specific initiation sites and are then released.</text>
</comment>
<dbReference type="Pfam" id="PF04542">
    <property type="entry name" value="Sigma70_r2"/>
    <property type="match status" value="1"/>
</dbReference>
<comment type="caution">
    <text evidence="8">The sequence shown here is derived from an EMBL/GenBank/DDBJ whole genome shotgun (WGS) entry which is preliminary data.</text>
</comment>
<dbReference type="InterPro" id="IPR050239">
    <property type="entry name" value="Sigma-70_RNA_pol_init_factors"/>
</dbReference>
<keyword evidence="2 5" id="KW-0731">Sigma factor</keyword>
<evidence type="ECO:0000256" key="5">
    <source>
        <dbReference type="RuleBase" id="RU362124"/>
    </source>
</evidence>
<dbReference type="Proteomes" id="UP000224386">
    <property type="component" value="Unassembled WGS sequence"/>
</dbReference>
<dbReference type="SUPFAM" id="SSF88946">
    <property type="entry name" value="Sigma2 domain of RNA polymerase sigma factors"/>
    <property type="match status" value="1"/>
</dbReference>
<feature type="domain" description="RNA polymerase sigma-70" evidence="6">
    <location>
        <begin position="180"/>
        <end position="193"/>
    </location>
</feature>
<dbReference type="PANTHER" id="PTHR30603">
    <property type="entry name" value="RNA POLYMERASE SIGMA FACTOR RPO"/>
    <property type="match status" value="1"/>
</dbReference>
<gene>
    <name evidence="8" type="ORF">COK05_09055</name>
</gene>
<dbReference type="Gene3D" id="1.10.10.10">
    <property type="entry name" value="Winged helix-like DNA-binding domain superfamily/Winged helix DNA-binding domain"/>
    <property type="match status" value="1"/>
</dbReference>
<dbReference type="SUPFAM" id="SSF88659">
    <property type="entry name" value="Sigma3 and sigma4 domains of RNA polymerase sigma factors"/>
    <property type="match status" value="1"/>
</dbReference>
<dbReference type="GO" id="GO:0003677">
    <property type="term" value="F:DNA binding"/>
    <property type="evidence" value="ECO:0007669"/>
    <property type="project" value="UniProtKB-KW"/>
</dbReference>
<evidence type="ECO:0000256" key="3">
    <source>
        <dbReference type="ARBA" id="ARBA00023125"/>
    </source>
</evidence>
<dbReference type="InterPro" id="IPR014284">
    <property type="entry name" value="RNA_pol_sigma-70_dom"/>
</dbReference>
<dbReference type="EMBL" id="NVAP01000019">
    <property type="protein sequence ID" value="PFQ47869.1"/>
    <property type="molecule type" value="Genomic_DNA"/>
</dbReference>
<dbReference type="InterPro" id="IPR007630">
    <property type="entry name" value="RNA_pol_sigma70_r4"/>
</dbReference>
<evidence type="ECO:0000256" key="1">
    <source>
        <dbReference type="ARBA" id="ARBA00023015"/>
    </source>
</evidence>
<dbReference type="InterPro" id="IPR000943">
    <property type="entry name" value="RNA_pol_sigma70"/>
</dbReference>
<proteinExistence type="inferred from homology"/>
<name>A0A2B2LZZ4_BACCE</name>
<evidence type="ECO:0000313" key="9">
    <source>
        <dbReference type="Proteomes" id="UP000224386"/>
    </source>
</evidence>
<dbReference type="PRINTS" id="PR00046">
    <property type="entry name" value="SIGMA70FCT"/>
</dbReference>
<dbReference type="PANTHER" id="PTHR30603:SF60">
    <property type="entry name" value="RNA POLYMERASE SIGMA FACTOR RPOD"/>
    <property type="match status" value="1"/>
</dbReference>
<evidence type="ECO:0000256" key="4">
    <source>
        <dbReference type="ARBA" id="ARBA00023163"/>
    </source>
</evidence>
<feature type="domain" description="RNA polymerase sigma-70" evidence="7">
    <location>
        <begin position="362"/>
        <end position="388"/>
    </location>
</feature>
<protein>
    <recommendedName>
        <fullName evidence="5">RNA polymerase sigma factor</fullName>
    </recommendedName>
</protein>
<dbReference type="InterPro" id="IPR013325">
    <property type="entry name" value="RNA_pol_sigma_r2"/>
</dbReference>
<dbReference type="AlphaFoldDB" id="A0A2B2LZZ4"/>
<dbReference type="InterPro" id="IPR013324">
    <property type="entry name" value="RNA_pol_sigma_r3/r4-like"/>
</dbReference>
<dbReference type="InterPro" id="IPR007627">
    <property type="entry name" value="RNA_pol_sigma70_r2"/>
</dbReference>
<accession>A0A2B2LZZ4</accession>
<dbReference type="PROSITE" id="PS00716">
    <property type="entry name" value="SIGMA70_2"/>
    <property type="match status" value="1"/>
</dbReference>
<sequence>MLLLYQYLFIYGNVREVFLVRELLDDILSSRLISLDKNSPINIQWFLHICNSFSTKDVSEKELISYLQSKGYFMFFNQTPEEKVKEIKYVEKERPVVVGNKRDELKNKRKPFNPNEFLDEVKNNIDLSMYTHSDNDYLIQKYRDTNESKYLDRIIEVNIKLVQSIAKKFLNLGHMLEFDDLVQIGIIGLYKAVEKFDENLGYSFSTYATWWIKQRINREIMDLGFTIRLPVHLHGQLIRLKKLQKQSIENQRKIDGMWIADQMGINKEKYNELLKIDYYFYSLASLNTHVSPDGEETELLELINPNPDLGFNIQLHYFEEPDQACISIDTAELLDELLDLLTDKEADILRKRMGFYEDKQMTLEEIGVEYNLTRERIRQVEAKALRRLKMIIELNKWDKYDLML</sequence>
<dbReference type="Pfam" id="PF04545">
    <property type="entry name" value="Sigma70_r4"/>
    <property type="match status" value="1"/>
</dbReference>
<dbReference type="GO" id="GO:0016987">
    <property type="term" value="F:sigma factor activity"/>
    <property type="evidence" value="ECO:0007669"/>
    <property type="project" value="UniProtKB-KW"/>
</dbReference>
<keyword evidence="3 5" id="KW-0238">DNA-binding</keyword>
<dbReference type="NCBIfam" id="TIGR02937">
    <property type="entry name" value="sigma70-ECF"/>
    <property type="match status" value="1"/>
</dbReference>
<dbReference type="PROSITE" id="PS00715">
    <property type="entry name" value="SIGMA70_1"/>
    <property type="match status" value="1"/>
</dbReference>
<dbReference type="GO" id="GO:0006352">
    <property type="term" value="P:DNA-templated transcription initiation"/>
    <property type="evidence" value="ECO:0007669"/>
    <property type="project" value="InterPro"/>
</dbReference>
<evidence type="ECO:0000259" key="6">
    <source>
        <dbReference type="PROSITE" id="PS00715"/>
    </source>
</evidence>
<reference evidence="8 9" key="1">
    <citation type="submission" date="2017-09" db="EMBL/GenBank/DDBJ databases">
        <title>Large-scale bioinformatics analysis of Bacillus genomes uncovers conserved roles of natural products in bacterial physiology.</title>
        <authorList>
            <consortium name="Agbiome Team Llc"/>
            <person name="Bleich R.M."/>
            <person name="Grubbs K.J."/>
            <person name="Santa Maria K.C."/>
            <person name="Allen S.E."/>
            <person name="Farag S."/>
            <person name="Shank E.A."/>
            <person name="Bowers A."/>
        </authorList>
    </citation>
    <scope>NUCLEOTIDE SEQUENCE [LARGE SCALE GENOMIC DNA]</scope>
    <source>
        <strain evidence="8 9">AFS070861</strain>
    </source>
</reference>
<keyword evidence="4 5" id="KW-0804">Transcription</keyword>